<proteinExistence type="predicted"/>
<comment type="caution">
    <text evidence="2">The sequence shown here is derived from an EMBL/GenBank/DDBJ whole genome shotgun (WGS) entry which is preliminary data.</text>
</comment>
<sequence>MRRAVMISAAALSLLFAAGTVNAALWDANFTALCVHIRNESIAHNTSLENRETYVCDQGHSKDIPPADYITVDLETCLALNPGWEKSKIESPAQWAGPLVGFLIPSLGFIISIPRPWNIHF</sequence>
<evidence type="ECO:0000313" key="3">
    <source>
        <dbReference type="Proteomes" id="UP000738349"/>
    </source>
</evidence>
<name>A0A9P9ER10_9HYPO</name>
<feature type="chain" id="PRO_5040373920" evidence="1">
    <location>
        <begin position="24"/>
        <end position="121"/>
    </location>
</feature>
<evidence type="ECO:0000256" key="1">
    <source>
        <dbReference type="SAM" id="SignalP"/>
    </source>
</evidence>
<accession>A0A9P9ER10</accession>
<organism evidence="2 3">
    <name type="scientific">Dactylonectria macrodidyma</name>
    <dbReference type="NCBI Taxonomy" id="307937"/>
    <lineage>
        <taxon>Eukaryota</taxon>
        <taxon>Fungi</taxon>
        <taxon>Dikarya</taxon>
        <taxon>Ascomycota</taxon>
        <taxon>Pezizomycotina</taxon>
        <taxon>Sordariomycetes</taxon>
        <taxon>Hypocreomycetidae</taxon>
        <taxon>Hypocreales</taxon>
        <taxon>Nectriaceae</taxon>
        <taxon>Dactylonectria</taxon>
    </lineage>
</organism>
<gene>
    <name evidence="2" type="ORF">EDB81DRAFT_884738</name>
</gene>
<dbReference type="Proteomes" id="UP000738349">
    <property type="component" value="Unassembled WGS sequence"/>
</dbReference>
<feature type="signal peptide" evidence="1">
    <location>
        <begin position="1"/>
        <end position="23"/>
    </location>
</feature>
<dbReference type="OrthoDB" id="5392263at2759"/>
<protein>
    <submittedName>
        <fullName evidence="2">Uncharacterized protein</fullName>
    </submittedName>
</protein>
<dbReference type="EMBL" id="JAGMUV010000010">
    <property type="protein sequence ID" value="KAH7141663.1"/>
    <property type="molecule type" value="Genomic_DNA"/>
</dbReference>
<evidence type="ECO:0000313" key="2">
    <source>
        <dbReference type="EMBL" id="KAH7141663.1"/>
    </source>
</evidence>
<reference evidence="2" key="1">
    <citation type="journal article" date="2021" name="Nat. Commun.">
        <title>Genetic determinants of endophytism in the Arabidopsis root mycobiome.</title>
        <authorList>
            <person name="Mesny F."/>
            <person name="Miyauchi S."/>
            <person name="Thiergart T."/>
            <person name="Pickel B."/>
            <person name="Atanasova L."/>
            <person name="Karlsson M."/>
            <person name="Huettel B."/>
            <person name="Barry K.W."/>
            <person name="Haridas S."/>
            <person name="Chen C."/>
            <person name="Bauer D."/>
            <person name="Andreopoulos W."/>
            <person name="Pangilinan J."/>
            <person name="LaButti K."/>
            <person name="Riley R."/>
            <person name="Lipzen A."/>
            <person name="Clum A."/>
            <person name="Drula E."/>
            <person name="Henrissat B."/>
            <person name="Kohler A."/>
            <person name="Grigoriev I.V."/>
            <person name="Martin F.M."/>
            <person name="Hacquard S."/>
        </authorList>
    </citation>
    <scope>NUCLEOTIDE SEQUENCE</scope>
    <source>
        <strain evidence="2">MPI-CAGE-AT-0147</strain>
    </source>
</reference>
<dbReference type="AlphaFoldDB" id="A0A9P9ER10"/>
<keyword evidence="3" id="KW-1185">Reference proteome</keyword>
<keyword evidence="1" id="KW-0732">Signal</keyword>